<reference evidence="2 3" key="1">
    <citation type="submission" date="2011-06" db="EMBL/GenBank/DDBJ databases">
        <authorList>
            <person name="Muzny D."/>
            <person name="Qin X."/>
            <person name="Deng J."/>
            <person name="Jiang H."/>
            <person name="Liu Y."/>
            <person name="Qu J."/>
            <person name="Song X.-Z."/>
            <person name="Zhang L."/>
            <person name="Thornton R."/>
            <person name="Coyle M."/>
            <person name="Francisco L."/>
            <person name="Jackson L."/>
            <person name="Javaid M."/>
            <person name="Korchina V."/>
            <person name="Kovar C."/>
            <person name="Mata R."/>
            <person name="Mathew T."/>
            <person name="Ngo R."/>
            <person name="Nguyen L."/>
            <person name="Nguyen N."/>
            <person name="Okwuonu G."/>
            <person name="Ongeri F."/>
            <person name="Pham C."/>
            <person name="Simmons D."/>
            <person name="Wilczek-Boney K."/>
            <person name="Hale W."/>
            <person name="Jakkamsetti A."/>
            <person name="Pham P."/>
            <person name="Ruth R."/>
            <person name="San Lucas F."/>
            <person name="Warren J."/>
            <person name="Zhang J."/>
            <person name="Zhao Z."/>
            <person name="Zhou C."/>
            <person name="Zhu D."/>
            <person name="Lee S."/>
            <person name="Bess C."/>
            <person name="Blankenburg K."/>
            <person name="Forbes L."/>
            <person name="Fu Q."/>
            <person name="Gubbala S."/>
            <person name="Hirani K."/>
            <person name="Jayaseelan J.C."/>
            <person name="Lara F."/>
            <person name="Munidasa M."/>
            <person name="Palculict T."/>
            <person name="Patil S."/>
            <person name="Pu L.-L."/>
            <person name="Saada N."/>
            <person name="Tang L."/>
            <person name="Weissenberger G."/>
            <person name="Zhu Y."/>
            <person name="Hemphill L."/>
            <person name="Shang Y."/>
            <person name="Youmans B."/>
            <person name="Ayvaz T."/>
            <person name="Ross M."/>
            <person name="Santibanez J."/>
            <person name="Aqrawi P."/>
            <person name="Gross S."/>
            <person name="Joshi V."/>
            <person name="Fowler G."/>
            <person name="Nazareth L."/>
            <person name="Reid J."/>
            <person name="Worley K."/>
            <person name="Petrosino J."/>
            <person name="Highlander S."/>
            <person name="Gibbs R."/>
        </authorList>
    </citation>
    <scope>NUCLEOTIDE SEQUENCE [LARGE SCALE GENOMIC DNA]</scope>
    <source>
        <strain evidence="2 3">9715</strain>
    </source>
</reference>
<dbReference type="PATRIC" id="fig|1030841.3.peg.1521"/>
<evidence type="ECO:0000313" key="3">
    <source>
        <dbReference type="Proteomes" id="UP000005336"/>
    </source>
</evidence>
<dbReference type="Proteomes" id="UP000005336">
    <property type="component" value="Unassembled WGS sequence"/>
</dbReference>
<evidence type="ECO:0000256" key="1">
    <source>
        <dbReference type="SAM" id="Phobius"/>
    </source>
</evidence>
<dbReference type="PROSITE" id="PS51257">
    <property type="entry name" value="PROKAR_LIPOPROTEIN"/>
    <property type="match status" value="1"/>
</dbReference>
<keyword evidence="1" id="KW-1133">Transmembrane helix</keyword>
<comment type="caution">
    <text evidence="2">The sequence shown here is derived from an EMBL/GenBank/DDBJ whole genome shotgun (WGS) entry which is preliminary data.</text>
</comment>
<dbReference type="AlphaFoldDB" id="G4CR31"/>
<organism evidence="2 3">
    <name type="scientific">Neisseria wadsworthii 9715</name>
    <dbReference type="NCBI Taxonomy" id="1030841"/>
    <lineage>
        <taxon>Bacteria</taxon>
        <taxon>Pseudomonadati</taxon>
        <taxon>Pseudomonadota</taxon>
        <taxon>Betaproteobacteria</taxon>
        <taxon>Neisseriales</taxon>
        <taxon>Neisseriaceae</taxon>
        <taxon>Neisseria</taxon>
    </lineage>
</organism>
<sequence length="167" mass="18900">MARFCYAKSVLHRKLINMSKYPHIIFALLIGCMFGLIASQLFFAPSRTSEPLFDAPDAPVADFKTWQNNNWKFKLSSDNDESSAEVAVLENQVLPFKIMINGATSPKFFQMDVSGVPHEPYGTITLVGDEEKGFIKEVELWSAQKIYRLKRTKAGGSWTMQEVSLKK</sequence>
<dbReference type="EMBL" id="AGAZ01000057">
    <property type="protein sequence ID" value="EGZ45591.1"/>
    <property type="molecule type" value="Genomic_DNA"/>
</dbReference>
<dbReference type="HOGENOM" id="CLU_1592832_0_0_4"/>
<dbReference type="STRING" id="1030841.HMPREF9370_1541"/>
<proteinExistence type="predicted"/>
<keyword evidence="1" id="KW-0812">Transmembrane</keyword>
<evidence type="ECO:0000313" key="2">
    <source>
        <dbReference type="EMBL" id="EGZ45591.1"/>
    </source>
</evidence>
<accession>G4CR31</accession>
<name>G4CR31_9NEIS</name>
<protein>
    <submittedName>
        <fullName evidence="2">Uncharacterized protein</fullName>
    </submittedName>
</protein>
<gene>
    <name evidence="2" type="ORF">HMPREF9370_1541</name>
</gene>
<feature type="transmembrane region" description="Helical" evidence="1">
    <location>
        <begin position="21"/>
        <end position="43"/>
    </location>
</feature>
<keyword evidence="3" id="KW-1185">Reference proteome</keyword>
<keyword evidence="1" id="KW-0472">Membrane</keyword>